<keyword evidence="7" id="KW-0503">Monooxygenase</keyword>
<keyword evidence="10" id="KW-1185">Reference proteome</keyword>
<dbReference type="STRING" id="50990.A0A4Y7PQH9"/>
<evidence type="ECO:0000256" key="2">
    <source>
        <dbReference type="ARBA" id="ARBA00010617"/>
    </source>
</evidence>
<evidence type="ECO:0000313" key="9">
    <source>
        <dbReference type="EMBL" id="TDL17296.1"/>
    </source>
</evidence>
<evidence type="ECO:0000256" key="4">
    <source>
        <dbReference type="ARBA" id="ARBA00023002"/>
    </source>
</evidence>
<accession>A0A4Y7PQH9</accession>
<dbReference type="Gene3D" id="1.10.630.10">
    <property type="entry name" value="Cytochrome P450"/>
    <property type="match status" value="1"/>
</dbReference>
<evidence type="ECO:0000256" key="1">
    <source>
        <dbReference type="ARBA" id="ARBA00001971"/>
    </source>
</evidence>
<dbReference type="InterPro" id="IPR017972">
    <property type="entry name" value="Cyt_P450_CS"/>
</dbReference>
<dbReference type="CDD" id="cd11041">
    <property type="entry name" value="CYP503A1-like"/>
    <property type="match status" value="1"/>
</dbReference>
<dbReference type="SUPFAM" id="SSF48264">
    <property type="entry name" value="Cytochrome P450"/>
    <property type="match status" value="1"/>
</dbReference>
<evidence type="ECO:0000256" key="5">
    <source>
        <dbReference type="ARBA" id="ARBA00023004"/>
    </source>
</evidence>
<evidence type="ECO:0000256" key="7">
    <source>
        <dbReference type="RuleBase" id="RU000461"/>
    </source>
</evidence>
<keyword evidence="5 6" id="KW-0408">Iron</keyword>
<feature type="binding site" description="axial binding residue" evidence="6">
    <location>
        <position position="458"/>
    </location>
    <ligand>
        <name>heme</name>
        <dbReference type="ChEBI" id="CHEBI:30413"/>
    </ligand>
    <ligandPart>
        <name>Fe</name>
        <dbReference type="ChEBI" id="CHEBI:18248"/>
    </ligandPart>
</feature>
<keyword evidence="6 7" id="KW-0349">Heme</keyword>
<keyword evidence="3 6" id="KW-0479">Metal-binding</keyword>
<dbReference type="Pfam" id="PF00067">
    <property type="entry name" value="p450"/>
    <property type="match status" value="1"/>
</dbReference>
<sequence>MSQRLSDIYLPGYYVAAILVFFSIFQYLQARRRDVGFFPVTIIKPEPMIGCRSSSGLISSYVGAFRWVSDAHSILDEGYSKYKNGIFKISQVDRWHVIISGSQLVEEVRLAPEEKLSLMAAIAERFAFRYTLGQRVVDNHFHIPILRSVLNRNLGAVFSEMRDEIVQSFEELIPSSDEWAGYPAAQISTQIVTRSSNRAFVGLPVCRDPDFVNLNIEYTFQVVKAAATIGLTPRLLQPLVGRWVSPTRSAVRRGLKHLKPIIEERQRRYDEYGTNYPDKPNDLLSWLMDEAEGEEREAQNLVLRLLAINTAAIHTTSMTFTHTMYHLAANPQYIAPMREEIEHVIKQDGWTKASMTKMHKVDSFVKETLRFTGINSLSLNRVAVGDYTFSDGTYIPKGTMISAATYPMQHDDNIYENANEFVGFRFAEMREGENEGVKHHMVTTAPEYLPFGHGRRACPGRFFAAIELKVMVAHALMTYDFRTEEAGVRPEDMPFGSNRFPNRAARLLFRRRQV</sequence>
<dbReference type="EMBL" id="ML170224">
    <property type="protein sequence ID" value="TDL17296.1"/>
    <property type="molecule type" value="Genomic_DNA"/>
</dbReference>
<dbReference type="GO" id="GO:0004497">
    <property type="term" value="F:monooxygenase activity"/>
    <property type="evidence" value="ECO:0007669"/>
    <property type="project" value="UniProtKB-KW"/>
</dbReference>
<proteinExistence type="inferred from homology"/>
<dbReference type="VEuPathDB" id="FungiDB:BD410DRAFT_822668"/>
<dbReference type="GO" id="GO:0020037">
    <property type="term" value="F:heme binding"/>
    <property type="evidence" value="ECO:0007669"/>
    <property type="project" value="InterPro"/>
</dbReference>
<dbReference type="GO" id="GO:0005506">
    <property type="term" value="F:iron ion binding"/>
    <property type="evidence" value="ECO:0007669"/>
    <property type="project" value="InterPro"/>
</dbReference>
<dbReference type="PRINTS" id="PR00463">
    <property type="entry name" value="EP450I"/>
</dbReference>
<evidence type="ECO:0000256" key="3">
    <source>
        <dbReference type="ARBA" id="ARBA00022723"/>
    </source>
</evidence>
<protein>
    <submittedName>
        <fullName evidence="9">Cytochrome P450</fullName>
    </submittedName>
</protein>
<comment type="cofactor">
    <cofactor evidence="1 6">
        <name>heme</name>
        <dbReference type="ChEBI" id="CHEBI:30413"/>
    </cofactor>
</comment>
<dbReference type="PANTHER" id="PTHR46206">
    <property type="entry name" value="CYTOCHROME P450"/>
    <property type="match status" value="1"/>
</dbReference>
<dbReference type="OrthoDB" id="1844152at2759"/>
<dbReference type="PROSITE" id="PS00086">
    <property type="entry name" value="CYTOCHROME_P450"/>
    <property type="match status" value="1"/>
</dbReference>
<comment type="similarity">
    <text evidence="2 7">Belongs to the cytochrome P450 family.</text>
</comment>
<feature type="transmembrane region" description="Helical" evidence="8">
    <location>
        <begin position="12"/>
        <end position="28"/>
    </location>
</feature>
<dbReference type="GO" id="GO:0016705">
    <property type="term" value="F:oxidoreductase activity, acting on paired donors, with incorporation or reduction of molecular oxygen"/>
    <property type="evidence" value="ECO:0007669"/>
    <property type="project" value="InterPro"/>
</dbReference>
<organism evidence="9 10">
    <name type="scientific">Rickenella mellea</name>
    <dbReference type="NCBI Taxonomy" id="50990"/>
    <lineage>
        <taxon>Eukaryota</taxon>
        <taxon>Fungi</taxon>
        <taxon>Dikarya</taxon>
        <taxon>Basidiomycota</taxon>
        <taxon>Agaricomycotina</taxon>
        <taxon>Agaricomycetes</taxon>
        <taxon>Hymenochaetales</taxon>
        <taxon>Rickenellaceae</taxon>
        <taxon>Rickenella</taxon>
    </lineage>
</organism>
<dbReference type="InterPro" id="IPR001128">
    <property type="entry name" value="Cyt_P450"/>
</dbReference>
<evidence type="ECO:0000256" key="8">
    <source>
        <dbReference type="SAM" id="Phobius"/>
    </source>
</evidence>
<reference evidence="9 10" key="1">
    <citation type="submission" date="2018-06" db="EMBL/GenBank/DDBJ databases">
        <title>A transcriptomic atlas of mushroom development highlights an independent origin of complex multicellularity.</title>
        <authorList>
            <consortium name="DOE Joint Genome Institute"/>
            <person name="Krizsan K."/>
            <person name="Almasi E."/>
            <person name="Merenyi Z."/>
            <person name="Sahu N."/>
            <person name="Viragh M."/>
            <person name="Koszo T."/>
            <person name="Mondo S."/>
            <person name="Kiss B."/>
            <person name="Balint B."/>
            <person name="Kues U."/>
            <person name="Barry K."/>
            <person name="Hegedus J.C."/>
            <person name="Henrissat B."/>
            <person name="Johnson J."/>
            <person name="Lipzen A."/>
            <person name="Ohm R."/>
            <person name="Nagy I."/>
            <person name="Pangilinan J."/>
            <person name="Yan J."/>
            <person name="Xiong Y."/>
            <person name="Grigoriev I.V."/>
            <person name="Hibbett D.S."/>
            <person name="Nagy L.G."/>
        </authorList>
    </citation>
    <scope>NUCLEOTIDE SEQUENCE [LARGE SCALE GENOMIC DNA]</scope>
    <source>
        <strain evidence="9 10">SZMC22713</strain>
    </source>
</reference>
<dbReference type="PRINTS" id="PR00385">
    <property type="entry name" value="P450"/>
</dbReference>
<keyword evidence="8" id="KW-0472">Membrane</keyword>
<dbReference type="InterPro" id="IPR002401">
    <property type="entry name" value="Cyt_P450_E_grp-I"/>
</dbReference>
<dbReference type="AlphaFoldDB" id="A0A4Y7PQH9"/>
<gene>
    <name evidence="9" type="ORF">BD410DRAFT_822668</name>
</gene>
<keyword evidence="4 7" id="KW-0560">Oxidoreductase</keyword>
<evidence type="ECO:0000256" key="6">
    <source>
        <dbReference type="PIRSR" id="PIRSR602401-1"/>
    </source>
</evidence>
<keyword evidence="8" id="KW-0812">Transmembrane</keyword>
<dbReference type="Proteomes" id="UP000294933">
    <property type="component" value="Unassembled WGS sequence"/>
</dbReference>
<keyword evidence="8" id="KW-1133">Transmembrane helix</keyword>
<name>A0A4Y7PQH9_9AGAM</name>
<evidence type="ECO:0000313" key="10">
    <source>
        <dbReference type="Proteomes" id="UP000294933"/>
    </source>
</evidence>
<dbReference type="InterPro" id="IPR036396">
    <property type="entry name" value="Cyt_P450_sf"/>
</dbReference>